<dbReference type="SMART" id="SM00530">
    <property type="entry name" value="HTH_XRE"/>
    <property type="match status" value="1"/>
</dbReference>
<comment type="caution">
    <text evidence="2">The sequence shown here is derived from an EMBL/GenBank/DDBJ whole genome shotgun (WGS) entry which is preliminary data.</text>
</comment>
<dbReference type="Proteomes" id="UP000179621">
    <property type="component" value="Unassembled WGS sequence"/>
</dbReference>
<organism evidence="2 3">
    <name type="scientific">Mycobacteroides saopaulense</name>
    <dbReference type="NCBI Taxonomy" id="1578165"/>
    <lineage>
        <taxon>Bacteria</taxon>
        <taxon>Bacillati</taxon>
        <taxon>Actinomycetota</taxon>
        <taxon>Actinomycetes</taxon>
        <taxon>Mycobacteriales</taxon>
        <taxon>Mycobacteriaceae</taxon>
        <taxon>Mycobacteroides</taxon>
    </lineage>
</organism>
<gene>
    <name evidence="2" type="ORF">BKG73_18550</name>
</gene>
<evidence type="ECO:0000259" key="1">
    <source>
        <dbReference type="PROSITE" id="PS50943"/>
    </source>
</evidence>
<dbReference type="Gene3D" id="1.10.260.40">
    <property type="entry name" value="lambda repressor-like DNA-binding domains"/>
    <property type="match status" value="1"/>
</dbReference>
<dbReference type="CDD" id="cd00093">
    <property type="entry name" value="HTH_XRE"/>
    <property type="match status" value="1"/>
</dbReference>
<reference evidence="2 3" key="1">
    <citation type="submission" date="2016-10" db="EMBL/GenBank/DDBJ databases">
        <title>Evaluation of Human, Animal and Environmental Mycobacterium chelonae Isolates by Core Genome Phylogenomic Analysis, Targeted Gene Comparison, and Anti-microbial Susceptibility Patterns: A Tale of Mistaken Identities.</title>
        <authorList>
            <person name="Fogelson S.B."/>
            <person name="Camus A.C."/>
            <person name="Lorenz W."/>
            <person name="Vasireddy R."/>
            <person name="Vasireddy S."/>
            <person name="Smith T."/>
            <person name="Brown-Elliott B.A."/>
            <person name="Wallace R.J.Jr."/>
            <person name="Hasan N.A."/>
            <person name="Reischl U."/>
            <person name="Sanchez S."/>
        </authorList>
    </citation>
    <scope>NUCLEOTIDE SEQUENCE [LARGE SCALE GENOMIC DNA]</scope>
    <source>
        <strain evidence="2 3">8528</strain>
    </source>
</reference>
<keyword evidence="3" id="KW-1185">Reference proteome</keyword>
<evidence type="ECO:0000313" key="2">
    <source>
        <dbReference type="EMBL" id="OHU07767.1"/>
    </source>
</evidence>
<dbReference type="PROSITE" id="PS50943">
    <property type="entry name" value="HTH_CROC1"/>
    <property type="match status" value="1"/>
</dbReference>
<feature type="domain" description="HTH cro/C1-type" evidence="1">
    <location>
        <begin position="19"/>
        <end position="62"/>
    </location>
</feature>
<protein>
    <recommendedName>
        <fullName evidence="1">HTH cro/C1-type domain-containing protein</fullName>
    </recommendedName>
</protein>
<sequence>MTVTSWVNYLQQVAGDTPQNQLAEMAGVAPSQVSRWKSGATVPSAKAVKRLAAALGRSEAEALAAAGHAPGSIHAASTPRSDPFNIRPTDLRGGLRGHYYTAAKTRYLDRILKRAREGSLPIAWRDELVPITEESWGSSTLVEVDALAVADIQSLPVAAWEPFQAEWRPALESWYVAARTIVSENYINTIRDFLDQIIDGDRLVAIFAREGRLVEEITEGIAPLDVRRDSNRTNYEMMYVVDRTRLTASYLAGLAAGGLDIDWRSWYSSQIESWPDDRSYKLSARLALTNPDFGRLPEYWTAADQ</sequence>
<dbReference type="Pfam" id="PF01381">
    <property type="entry name" value="HTH_3"/>
    <property type="match status" value="1"/>
</dbReference>
<evidence type="ECO:0000313" key="3">
    <source>
        <dbReference type="Proteomes" id="UP000179621"/>
    </source>
</evidence>
<name>A0ABX3BWY0_9MYCO</name>
<dbReference type="SUPFAM" id="SSF47413">
    <property type="entry name" value="lambda repressor-like DNA-binding domains"/>
    <property type="match status" value="1"/>
</dbReference>
<dbReference type="InterPro" id="IPR010982">
    <property type="entry name" value="Lambda_DNA-bd_dom_sf"/>
</dbReference>
<dbReference type="InterPro" id="IPR001387">
    <property type="entry name" value="Cro/C1-type_HTH"/>
</dbReference>
<proteinExistence type="predicted"/>
<accession>A0ABX3BWY0</accession>
<dbReference type="EMBL" id="MLIH01000028">
    <property type="protein sequence ID" value="OHU07767.1"/>
    <property type="molecule type" value="Genomic_DNA"/>
</dbReference>